<dbReference type="VEuPathDB" id="PlasmoDB:C922_05678"/>
<evidence type="ECO:0000313" key="2">
    <source>
        <dbReference type="EMBL" id="EUD63939.1"/>
    </source>
</evidence>
<organism evidence="2 3">
    <name type="scientific">Plasmodium inui San Antonio 1</name>
    <dbReference type="NCBI Taxonomy" id="1237626"/>
    <lineage>
        <taxon>Eukaryota</taxon>
        <taxon>Sar</taxon>
        <taxon>Alveolata</taxon>
        <taxon>Apicomplexa</taxon>
        <taxon>Aconoidasida</taxon>
        <taxon>Haemosporida</taxon>
        <taxon>Plasmodiidae</taxon>
        <taxon>Plasmodium</taxon>
        <taxon>Plasmodium (Plasmodium)</taxon>
    </lineage>
</organism>
<feature type="compositionally biased region" description="Polar residues" evidence="1">
    <location>
        <begin position="71"/>
        <end position="82"/>
    </location>
</feature>
<reference evidence="2 3" key="1">
    <citation type="submission" date="2013-02" db="EMBL/GenBank/DDBJ databases">
        <title>The Genome Sequence of Plasmodium inui San Antonio 1.</title>
        <authorList>
            <consortium name="The Broad Institute Genome Sequencing Platform"/>
            <consortium name="The Broad Institute Genome Sequencing Center for Infectious Disease"/>
            <person name="Neafsey D."/>
            <person name="Cheeseman I."/>
            <person name="Volkman S."/>
            <person name="Adams J."/>
            <person name="Walker B."/>
            <person name="Young S.K."/>
            <person name="Zeng Q."/>
            <person name="Gargeya S."/>
            <person name="Fitzgerald M."/>
            <person name="Haas B."/>
            <person name="Abouelleil A."/>
            <person name="Alvarado L."/>
            <person name="Arachchi H.M."/>
            <person name="Berlin A.M."/>
            <person name="Chapman S.B."/>
            <person name="Dewar J."/>
            <person name="Goldberg J."/>
            <person name="Griggs A."/>
            <person name="Gujja S."/>
            <person name="Hansen M."/>
            <person name="Howarth C."/>
            <person name="Imamovic A."/>
            <person name="Larimer J."/>
            <person name="McCowan C."/>
            <person name="Murphy C."/>
            <person name="Neiman D."/>
            <person name="Pearson M."/>
            <person name="Priest M."/>
            <person name="Roberts A."/>
            <person name="Saif S."/>
            <person name="Shea T."/>
            <person name="Sisk P."/>
            <person name="Sykes S."/>
            <person name="Wortman J."/>
            <person name="Nusbaum C."/>
            <person name="Birren B."/>
        </authorList>
    </citation>
    <scope>NUCLEOTIDE SEQUENCE [LARGE SCALE GENOMIC DNA]</scope>
    <source>
        <strain evidence="2 3">San Antonio 1</strain>
    </source>
</reference>
<dbReference type="Proteomes" id="UP000030640">
    <property type="component" value="Unassembled WGS sequence"/>
</dbReference>
<feature type="compositionally biased region" description="Basic and acidic residues" evidence="1">
    <location>
        <begin position="23"/>
        <end position="33"/>
    </location>
</feature>
<name>W7A4B3_9APIC</name>
<dbReference type="RefSeq" id="XP_008819471.1">
    <property type="nucleotide sequence ID" value="XM_008821249.1"/>
</dbReference>
<dbReference type="GeneID" id="20040952"/>
<accession>W7A4B3</accession>
<feature type="region of interest" description="Disordered" evidence="1">
    <location>
        <begin position="51"/>
        <end position="128"/>
    </location>
</feature>
<dbReference type="AlphaFoldDB" id="W7A4B3"/>
<dbReference type="EMBL" id="KI965591">
    <property type="protein sequence ID" value="EUD63939.1"/>
    <property type="molecule type" value="Genomic_DNA"/>
</dbReference>
<proteinExistence type="predicted"/>
<evidence type="ECO:0000256" key="1">
    <source>
        <dbReference type="SAM" id="MobiDB-lite"/>
    </source>
</evidence>
<sequence length="128" mass="14986">MAFQGCYPSLPREPPEGDPLAENQRENKHRISERWTKNDRCHLKHEEVTRREKFKLTTPPYVAPVKRQETTKLNNSNTTAPPTGTAEVAMKIEKVPNRSKTGTTLSNRRRRNTNRGRDLRVIKRRRRV</sequence>
<gene>
    <name evidence="2" type="ORF">C922_05678</name>
</gene>
<keyword evidence="3" id="KW-1185">Reference proteome</keyword>
<evidence type="ECO:0000313" key="3">
    <source>
        <dbReference type="Proteomes" id="UP000030640"/>
    </source>
</evidence>
<protein>
    <submittedName>
        <fullName evidence="2">Uncharacterized protein</fullName>
    </submittedName>
</protein>
<feature type="region of interest" description="Disordered" evidence="1">
    <location>
        <begin position="1"/>
        <end position="33"/>
    </location>
</feature>